<evidence type="ECO:0000313" key="2">
    <source>
        <dbReference type="Proteomes" id="UP001597478"/>
    </source>
</evidence>
<protein>
    <submittedName>
        <fullName evidence="1">Uncharacterized protein</fullName>
    </submittedName>
</protein>
<dbReference type="EMBL" id="JBHUOF010000048">
    <property type="protein sequence ID" value="MFD2802596.1"/>
    <property type="molecule type" value="Genomic_DNA"/>
</dbReference>
<proteinExistence type="predicted"/>
<comment type="caution">
    <text evidence="1">The sequence shown here is derived from an EMBL/GenBank/DDBJ whole genome shotgun (WGS) entry which is preliminary data.</text>
</comment>
<name>A0ABW5WHE2_9PSEU</name>
<dbReference type="RefSeq" id="WP_377394099.1">
    <property type="nucleotide sequence ID" value="NZ_JBHSAN010000052.1"/>
</dbReference>
<keyword evidence="2" id="KW-1185">Reference proteome</keyword>
<evidence type="ECO:0000313" key="1">
    <source>
        <dbReference type="EMBL" id="MFD2802596.1"/>
    </source>
</evidence>
<organism evidence="1 2">
    <name type="scientific">Prauserella oleivorans</name>
    <dbReference type="NCBI Taxonomy" id="1478153"/>
    <lineage>
        <taxon>Bacteria</taxon>
        <taxon>Bacillati</taxon>
        <taxon>Actinomycetota</taxon>
        <taxon>Actinomycetes</taxon>
        <taxon>Pseudonocardiales</taxon>
        <taxon>Pseudonocardiaceae</taxon>
        <taxon>Prauserella</taxon>
    </lineage>
</organism>
<sequence length="215" mass="24000">MATAMTFPLRFGLPAKFTPIDLSADFETRMKRLHNQLASAAPNVSEAERLHLLLANQYAVERMLTEGVIYAATFLGRSDRNPTTATTAQFTVMVHDSAARGGRPLETITDALRSERPRAHTQLVDLPIGRCLAVMEDNRFQTLTDLLGRHTGVTHHVRQLQLIFPLVDRGQLAFFTISTECLRDWDEYVRIMAEICTSIRWADTGGSSISNVLDG</sequence>
<gene>
    <name evidence="1" type="ORF">ACFS2C_24720</name>
</gene>
<accession>A0ABW5WHE2</accession>
<reference evidence="2" key="1">
    <citation type="journal article" date="2019" name="Int. J. Syst. Evol. Microbiol.">
        <title>The Global Catalogue of Microorganisms (GCM) 10K type strain sequencing project: providing services to taxonomists for standard genome sequencing and annotation.</title>
        <authorList>
            <consortium name="The Broad Institute Genomics Platform"/>
            <consortium name="The Broad Institute Genome Sequencing Center for Infectious Disease"/>
            <person name="Wu L."/>
            <person name="Ma J."/>
        </authorList>
    </citation>
    <scope>NUCLEOTIDE SEQUENCE [LARGE SCALE GENOMIC DNA]</scope>
    <source>
        <strain evidence="2">IBRC-M 10906</strain>
    </source>
</reference>
<dbReference type="Proteomes" id="UP001597478">
    <property type="component" value="Unassembled WGS sequence"/>
</dbReference>